<dbReference type="InterPro" id="IPR009078">
    <property type="entry name" value="Ferritin-like_SF"/>
</dbReference>
<name>A0AAW1QJ43_9CHLO</name>
<dbReference type="PROSITE" id="PS50905">
    <property type="entry name" value="FERRITIN_LIKE"/>
    <property type="match status" value="1"/>
</dbReference>
<organism evidence="11 12">
    <name type="scientific">Elliptochloris bilobata</name>
    <dbReference type="NCBI Taxonomy" id="381761"/>
    <lineage>
        <taxon>Eukaryota</taxon>
        <taxon>Viridiplantae</taxon>
        <taxon>Chlorophyta</taxon>
        <taxon>core chlorophytes</taxon>
        <taxon>Trebouxiophyceae</taxon>
        <taxon>Trebouxiophyceae incertae sedis</taxon>
        <taxon>Elliptochloris clade</taxon>
        <taxon>Elliptochloris</taxon>
    </lineage>
</organism>
<evidence type="ECO:0000256" key="9">
    <source>
        <dbReference type="RuleBase" id="RU361145"/>
    </source>
</evidence>
<dbReference type="InterPro" id="IPR009040">
    <property type="entry name" value="Ferritin-like_diiron"/>
</dbReference>
<evidence type="ECO:0000259" key="10">
    <source>
        <dbReference type="PROSITE" id="PS50905"/>
    </source>
</evidence>
<evidence type="ECO:0000256" key="4">
    <source>
        <dbReference type="ARBA" id="ARBA00023004"/>
    </source>
</evidence>
<evidence type="ECO:0000313" key="12">
    <source>
        <dbReference type="Proteomes" id="UP001445335"/>
    </source>
</evidence>
<dbReference type="PANTHER" id="PTHR11431:SF75">
    <property type="entry name" value="FERRITIN"/>
    <property type="match status" value="1"/>
</dbReference>
<dbReference type="GO" id="GO:0005737">
    <property type="term" value="C:cytoplasm"/>
    <property type="evidence" value="ECO:0007669"/>
    <property type="project" value="TreeGrafter"/>
</dbReference>
<keyword evidence="2 9" id="KW-0409">Iron storage</keyword>
<dbReference type="AlphaFoldDB" id="A0AAW1QJ43"/>
<feature type="binding site" evidence="8">
    <location>
        <position position="149"/>
    </location>
    <ligand>
        <name>Fe cation</name>
        <dbReference type="ChEBI" id="CHEBI:24875"/>
        <label>1</label>
    </ligand>
</feature>
<dbReference type="EC" id="1.16.3.1" evidence="9"/>
<dbReference type="GO" id="GO:0008199">
    <property type="term" value="F:ferric iron binding"/>
    <property type="evidence" value="ECO:0007669"/>
    <property type="project" value="InterPro"/>
</dbReference>
<dbReference type="GO" id="GO:0004322">
    <property type="term" value="F:ferroxidase activity"/>
    <property type="evidence" value="ECO:0007669"/>
    <property type="project" value="UniProtKB-EC"/>
</dbReference>
<dbReference type="SUPFAM" id="SSF47240">
    <property type="entry name" value="Ferritin-like"/>
    <property type="match status" value="1"/>
</dbReference>
<comment type="catalytic activity">
    <reaction evidence="7 9">
        <text>4 Fe(2+) + O2 + 4 H(+) = 4 Fe(3+) + 2 H2O</text>
        <dbReference type="Rhea" id="RHEA:11148"/>
        <dbReference type="ChEBI" id="CHEBI:15377"/>
        <dbReference type="ChEBI" id="CHEBI:15378"/>
        <dbReference type="ChEBI" id="CHEBI:15379"/>
        <dbReference type="ChEBI" id="CHEBI:29033"/>
        <dbReference type="ChEBI" id="CHEBI:29034"/>
        <dbReference type="EC" id="1.16.3.1"/>
    </reaction>
</comment>
<sequence>MFVLRASLMRAAAPACRALTASAPKLTARPLGLATPRPCPARYMATQAQQTTVTNSPSSYREDEIIFNPMVEGQEQIEQVAQASMNSGKPEDSFARLNYHPESEAGVNEQIAHEYTMSYAYHAMSSYFSRDNVALPGLASFFRAASLEERSHAQMLMNFQATRGGRVRLAALAAPEMDYNHLEKGDALHAMELALALEKLNFQMLFELHKTAEKHEDSNMSDFLEDMLSEQAEGVKEVSDYVAHLRRVGKGLGVVLFDEKIAQRASEVASTAVTALGA</sequence>
<proteinExistence type="inferred from homology"/>
<dbReference type="InterPro" id="IPR008331">
    <property type="entry name" value="Ferritin_DPS_dom"/>
</dbReference>
<comment type="function">
    <text evidence="5">Stores iron in a soluble, non-toxic, readily available form. Important for iron homeostasis. Has ferroxidase activity. Iron is taken up in the ferrous form and deposited as ferric hydroxides after oxidation.</text>
</comment>
<dbReference type="Gene3D" id="1.20.1260.10">
    <property type="match status" value="1"/>
</dbReference>
<dbReference type="PANTHER" id="PTHR11431">
    <property type="entry name" value="FERRITIN"/>
    <property type="match status" value="1"/>
</dbReference>
<keyword evidence="4 8" id="KW-0408">Iron</keyword>
<evidence type="ECO:0000256" key="8">
    <source>
        <dbReference type="PIRSR" id="PIRSR601519-1"/>
    </source>
</evidence>
<keyword evidence="9" id="KW-0560">Oxidoreductase</keyword>
<comment type="function">
    <text evidence="9">Stores iron in a soluble, non-toxic, readily available form. Important for iron homeostasis. Iron is taken up in the ferrous form and deposited as ferric hydroxides after oxidation.</text>
</comment>
<feature type="binding site" evidence="8">
    <location>
        <position position="231"/>
    </location>
    <ligand>
        <name>Fe cation</name>
        <dbReference type="ChEBI" id="CHEBI:24875"/>
        <label>1</label>
    </ligand>
</feature>
<evidence type="ECO:0000256" key="1">
    <source>
        <dbReference type="ARBA" id="ARBA00007513"/>
    </source>
</evidence>
<evidence type="ECO:0000256" key="7">
    <source>
        <dbReference type="ARBA" id="ARBA00047990"/>
    </source>
</evidence>
<dbReference type="GO" id="GO:0008198">
    <property type="term" value="F:ferrous iron binding"/>
    <property type="evidence" value="ECO:0007669"/>
    <property type="project" value="TreeGrafter"/>
</dbReference>
<dbReference type="Proteomes" id="UP001445335">
    <property type="component" value="Unassembled WGS sequence"/>
</dbReference>
<reference evidence="11 12" key="1">
    <citation type="journal article" date="2024" name="Nat. Commun.">
        <title>Phylogenomics reveals the evolutionary origins of lichenization in chlorophyte algae.</title>
        <authorList>
            <person name="Puginier C."/>
            <person name="Libourel C."/>
            <person name="Otte J."/>
            <person name="Skaloud P."/>
            <person name="Haon M."/>
            <person name="Grisel S."/>
            <person name="Petersen M."/>
            <person name="Berrin J.G."/>
            <person name="Delaux P.M."/>
            <person name="Dal Grande F."/>
            <person name="Keller J."/>
        </authorList>
    </citation>
    <scope>NUCLEOTIDE SEQUENCE [LARGE SCALE GENOMIC DNA]</scope>
    <source>
        <strain evidence="11 12">SAG 245.80</strain>
    </source>
</reference>
<evidence type="ECO:0000313" key="11">
    <source>
        <dbReference type="EMBL" id="KAK9821419.1"/>
    </source>
</evidence>
<comment type="caution">
    <text evidence="11">The sequence shown here is derived from an EMBL/GenBank/DDBJ whole genome shotgun (WGS) entry which is preliminary data.</text>
</comment>
<evidence type="ECO:0000256" key="6">
    <source>
        <dbReference type="ARBA" id="ARBA00026060"/>
    </source>
</evidence>
<dbReference type="CDD" id="cd01056">
    <property type="entry name" value="Euk_Ferritin"/>
    <property type="match status" value="1"/>
</dbReference>
<dbReference type="GO" id="GO:0006826">
    <property type="term" value="P:iron ion transport"/>
    <property type="evidence" value="ECO:0007669"/>
    <property type="project" value="InterPro"/>
</dbReference>
<evidence type="ECO:0000256" key="2">
    <source>
        <dbReference type="ARBA" id="ARBA00022434"/>
    </source>
</evidence>
<evidence type="ECO:0000256" key="3">
    <source>
        <dbReference type="ARBA" id="ARBA00022723"/>
    </source>
</evidence>
<dbReference type="InterPro" id="IPR001519">
    <property type="entry name" value="Ferritin"/>
</dbReference>
<dbReference type="GO" id="GO:0006879">
    <property type="term" value="P:intracellular iron ion homeostasis"/>
    <property type="evidence" value="ECO:0007669"/>
    <property type="project" value="UniProtKB-KW"/>
</dbReference>
<dbReference type="InterPro" id="IPR012347">
    <property type="entry name" value="Ferritin-like"/>
</dbReference>
<accession>A0AAW1QJ43</accession>
<keyword evidence="12" id="KW-1185">Reference proteome</keyword>
<dbReference type="EMBL" id="JALJOU010000102">
    <property type="protein sequence ID" value="KAK9821419.1"/>
    <property type="molecule type" value="Genomic_DNA"/>
</dbReference>
<evidence type="ECO:0000256" key="5">
    <source>
        <dbReference type="ARBA" id="ARBA00025111"/>
    </source>
</evidence>
<gene>
    <name evidence="11" type="ORF">WJX81_002132</name>
</gene>
<feature type="binding site" evidence="8">
    <location>
        <position position="114"/>
    </location>
    <ligand>
        <name>Fe cation</name>
        <dbReference type="ChEBI" id="CHEBI:24875"/>
        <label>1</label>
    </ligand>
</feature>
<feature type="binding site" evidence="8">
    <location>
        <position position="152"/>
    </location>
    <ligand>
        <name>Fe cation</name>
        <dbReference type="ChEBI" id="CHEBI:24875"/>
        <label>1</label>
    </ligand>
</feature>
<comment type="similarity">
    <text evidence="1 9">Belongs to the ferritin family.</text>
</comment>
<feature type="domain" description="Ferritin-like diiron" evidence="10">
    <location>
        <begin position="97"/>
        <end position="249"/>
    </location>
</feature>
<feature type="binding site" evidence="8">
    <location>
        <position position="198"/>
    </location>
    <ligand>
        <name>Fe cation</name>
        <dbReference type="ChEBI" id="CHEBI:24875"/>
        <label>1</label>
    </ligand>
</feature>
<keyword evidence="3 8" id="KW-0479">Metal-binding</keyword>
<dbReference type="Pfam" id="PF00210">
    <property type="entry name" value="Ferritin"/>
    <property type="match status" value="1"/>
</dbReference>
<protein>
    <recommendedName>
        <fullName evidence="9">Ferritin</fullName>
        <ecNumber evidence="9">1.16.3.1</ecNumber>
    </recommendedName>
</protein>
<comment type="subunit">
    <text evidence="6">Oligomer of 24 subunits. There are two types of subunits: L (light) chain and H (heavy) chain. The major chain can be light or heavy, depending on the species and tissue type. The functional molecule forms a roughly spherical shell with a diameter of 12 nm and contains a central cavity into which the insoluble mineral iron core is deposited.</text>
</comment>